<sequence>MADINILNEICRQLFEATDPTIRRRAEEAFNELIESPDCLEKCLLLFEQGIIPYSPMTACNVLLKVVSRKVGLSNEQRSQLLQYLLKYVLDRFGSLPNFAINSICQLYGRLTKISWLDGVDDSFPFQEPVEKIMELLKEENERSIIGMKLLMAFIDDMLLMTGLEGVGKQRRIAISFRDRYLCDIYMLTIDQLRVNASKEFNDLRIMYIESCLSLALSCMSFDFVGSFIDETIDENYNIQLPANWRSRLIERNPVKLFFELYDKVPIKTVALILRNLILLSAIRRTLFDAVDRKKFLTELLVGIRMVLQYPRKLEESDNFHEFCRLISRIKSNFQLLELVNIREFTEVVSLITDFTLKGFEVAEAFGQNSVYYLMNFWNRMASAVRTSSADKTEMIITSFPKVTTAFIQSRMSICYAVVREGIDDPLDESHSIKQVMEYFSLICRIQYAETFQQLTKEFVSNMQMISTPGVGAEDVRVAQKRLIWLVSMIGAAIEGKTASMYVSEHELMDGELASRVLELMKFNDANLTHGIQDSDAVHLELAFIFFLDHMRKMYLSEAKDGKIFEKFKELIGINNGSQLLAVFARKIITNLKFWCGNEEICHGSLKLLNDLTVGLIASRRLLAIDDMQLLLRNHTSQHFVFLAPTPNLKLMKARTVFYEALMRLMAIELDDDLSKFHEFLAPLTNNFNEISGAFDNLLAVNPDQLKLAVIGLAHDITGLAMSCTKNSIFALLLNWLMPDVFGLLLRSIELWYSSVEVTKPILKLMSELAQNRQSRMAFEMKSCTSVVLFREISKILCAYGERFLALPQVPENSNDLYKLRLKNYGICFGVLRNVLSGSYLPFGVFWLYGDNCLKNALDVIFRMFMVLKNEHPQFMHYPKISQNILYLLQAVMKDNISYVSKIDPNILRSILYTCHDGIISLDCSTVTASSAIVESLLDYLYLRISRSQNVPPPPFHEPEGEVIYQVLYVEESKSQLMCQFIDTIMNMVLFGDVISNYSIGRVLMGLLFIYYEYFGLWKQQFIARQSAEMHKALDEAFNSLTAGVKNSISSRNKDDFTMNLNSFKSEVAQILRGIKQDENEPDMEGNSFGSQNMFVYNYA</sequence>
<dbReference type="InterPro" id="IPR016024">
    <property type="entry name" value="ARM-type_fold"/>
</dbReference>
<comment type="subcellular location">
    <subcellularLocation>
        <location evidence="2">Cytoplasm</location>
    </subcellularLocation>
    <subcellularLocation>
        <location evidence="1">Nucleus</location>
    </subcellularLocation>
</comment>
<dbReference type="PANTHER" id="PTHR12596">
    <property type="entry name" value="EXPORTIN 4,7-RELATED"/>
    <property type="match status" value="1"/>
</dbReference>
<dbReference type="Gene3D" id="1.25.10.10">
    <property type="entry name" value="Leucine-rich Repeat Variant"/>
    <property type="match status" value="1"/>
</dbReference>
<dbReference type="Pfam" id="PF25795">
    <property type="entry name" value="TPR_XPO7"/>
    <property type="match status" value="1"/>
</dbReference>
<organism evidence="9 10">
    <name type="scientific">Acrobeloides nanus</name>
    <dbReference type="NCBI Taxonomy" id="290746"/>
    <lineage>
        <taxon>Eukaryota</taxon>
        <taxon>Metazoa</taxon>
        <taxon>Ecdysozoa</taxon>
        <taxon>Nematoda</taxon>
        <taxon>Chromadorea</taxon>
        <taxon>Rhabditida</taxon>
        <taxon>Tylenchina</taxon>
        <taxon>Cephalobomorpha</taxon>
        <taxon>Cephaloboidea</taxon>
        <taxon>Cephalobidae</taxon>
        <taxon>Acrobeloides</taxon>
    </lineage>
</organism>
<dbReference type="GO" id="GO:0005643">
    <property type="term" value="C:nuclear pore"/>
    <property type="evidence" value="ECO:0007669"/>
    <property type="project" value="TreeGrafter"/>
</dbReference>
<dbReference type="WBParaSite" id="ACRNAN_scaffold7539.g17616.t1">
    <property type="protein sequence ID" value="ACRNAN_scaffold7539.g17616.t1"/>
    <property type="gene ID" value="ACRNAN_scaffold7539.g17616"/>
</dbReference>
<evidence type="ECO:0000256" key="4">
    <source>
        <dbReference type="ARBA" id="ARBA00022448"/>
    </source>
</evidence>
<dbReference type="AlphaFoldDB" id="A0A914EG71"/>
<dbReference type="GO" id="GO:0005737">
    <property type="term" value="C:cytoplasm"/>
    <property type="evidence" value="ECO:0007669"/>
    <property type="project" value="UniProtKB-SubCell"/>
</dbReference>
<keyword evidence="5" id="KW-0963">Cytoplasm</keyword>
<feature type="domain" description="Exportin-7/Ran-binding protein 17 TPR repeats" evidence="8">
    <location>
        <begin position="416"/>
        <end position="649"/>
    </location>
</feature>
<comment type="similarity">
    <text evidence="3">Belongs to the exportin family.</text>
</comment>
<evidence type="ECO:0000313" key="9">
    <source>
        <dbReference type="Proteomes" id="UP000887540"/>
    </source>
</evidence>
<dbReference type="PANTHER" id="PTHR12596:SF2">
    <property type="entry name" value="EXPORTIN-7 ISOFORM X1"/>
    <property type="match status" value="1"/>
</dbReference>
<dbReference type="InterPro" id="IPR057947">
    <property type="entry name" value="TPR_XPO7/RBP17"/>
</dbReference>
<keyword evidence="7" id="KW-0539">Nucleus</keyword>
<proteinExistence type="inferred from homology"/>
<evidence type="ECO:0000256" key="2">
    <source>
        <dbReference type="ARBA" id="ARBA00004496"/>
    </source>
</evidence>
<keyword evidence="4" id="KW-0813">Transport</keyword>
<keyword evidence="9" id="KW-1185">Reference proteome</keyword>
<dbReference type="GO" id="GO:0005049">
    <property type="term" value="F:nuclear export signal receptor activity"/>
    <property type="evidence" value="ECO:0007669"/>
    <property type="project" value="InterPro"/>
</dbReference>
<dbReference type="Proteomes" id="UP000887540">
    <property type="component" value="Unplaced"/>
</dbReference>
<evidence type="ECO:0000256" key="3">
    <source>
        <dbReference type="ARBA" id="ARBA00009466"/>
    </source>
</evidence>
<evidence type="ECO:0000313" key="10">
    <source>
        <dbReference type="WBParaSite" id="ACRNAN_scaffold7539.g17616.t1"/>
    </source>
</evidence>
<evidence type="ECO:0000256" key="1">
    <source>
        <dbReference type="ARBA" id="ARBA00004123"/>
    </source>
</evidence>
<accession>A0A914EG71</accession>
<evidence type="ECO:0000256" key="5">
    <source>
        <dbReference type="ARBA" id="ARBA00022490"/>
    </source>
</evidence>
<dbReference type="GO" id="GO:0006611">
    <property type="term" value="P:protein export from nucleus"/>
    <property type="evidence" value="ECO:0007669"/>
    <property type="project" value="TreeGrafter"/>
</dbReference>
<reference evidence="10" key="1">
    <citation type="submission" date="2022-11" db="UniProtKB">
        <authorList>
            <consortium name="WormBaseParasite"/>
        </authorList>
    </citation>
    <scope>IDENTIFICATION</scope>
</reference>
<dbReference type="InterPro" id="IPR044189">
    <property type="entry name" value="XPO4/7-like"/>
</dbReference>
<evidence type="ECO:0000259" key="8">
    <source>
        <dbReference type="Pfam" id="PF25795"/>
    </source>
</evidence>
<dbReference type="InterPro" id="IPR011989">
    <property type="entry name" value="ARM-like"/>
</dbReference>
<keyword evidence="6" id="KW-0653">Protein transport</keyword>
<protein>
    <recommendedName>
        <fullName evidence="8">Exportin-7/Ran-binding protein 17 TPR repeats domain-containing protein</fullName>
    </recommendedName>
</protein>
<evidence type="ECO:0000256" key="7">
    <source>
        <dbReference type="ARBA" id="ARBA00023242"/>
    </source>
</evidence>
<name>A0A914EG71_9BILA</name>
<dbReference type="SUPFAM" id="SSF48371">
    <property type="entry name" value="ARM repeat"/>
    <property type="match status" value="1"/>
</dbReference>
<evidence type="ECO:0000256" key="6">
    <source>
        <dbReference type="ARBA" id="ARBA00022927"/>
    </source>
</evidence>